<evidence type="ECO:0000313" key="3">
    <source>
        <dbReference type="Proteomes" id="UP001054945"/>
    </source>
</evidence>
<dbReference type="Proteomes" id="UP001054945">
    <property type="component" value="Unassembled WGS sequence"/>
</dbReference>
<evidence type="ECO:0000256" key="1">
    <source>
        <dbReference type="SAM" id="MobiDB-lite"/>
    </source>
</evidence>
<organism evidence="2 3">
    <name type="scientific">Caerostris extrusa</name>
    <name type="common">Bark spider</name>
    <name type="synonym">Caerostris bankana</name>
    <dbReference type="NCBI Taxonomy" id="172846"/>
    <lineage>
        <taxon>Eukaryota</taxon>
        <taxon>Metazoa</taxon>
        <taxon>Ecdysozoa</taxon>
        <taxon>Arthropoda</taxon>
        <taxon>Chelicerata</taxon>
        <taxon>Arachnida</taxon>
        <taxon>Araneae</taxon>
        <taxon>Araneomorphae</taxon>
        <taxon>Entelegynae</taxon>
        <taxon>Araneoidea</taxon>
        <taxon>Araneidae</taxon>
        <taxon>Caerostris</taxon>
    </lineage>
</organism>
<accession>A0AAV4WSH4</accession>
<proteinExistence type="predicted"/>
<name>A0AAV4WSH4_CAEEX</name>
<dbReference type="AlphaFoldDB" id="A0AAV4WSH4"/>
<protein>
    <submittedName>
        <fullName evidence="2">Uncharacterized protein</fullName>
    </submittedName>
</protein>
<comment type="caution">
    <text evidence="2">The sequence shown here is derived from an EMBL/GenBank/DDBJ whole genome shotgun (WGS) entry which is preliminary data.</text>
</comment>
<dbReference type="EMBL" id="BPLR01016705">
    <property type="protein sequence ID" value="GIY85866.1"/>
    <property type="molecule type" value="Genomic_DNA"/>
</dbReference>
<reference evidence="2 3" key="1">
    <citation type="submission" date="2021-06" db="EMBL/GenBank/DDBJ databases">
        <title>Caerostris extrusa draft genome.</title>
        <authorList>
            <person name="Kono N."/>
            <person name="Arakawa K."/>
        </authorList>
    </citation>
    <scope>NUCLEOTIDE SEQUENCE [LARGE SCALE GENOMIC DNA]</scope>
</reference>
<keyword evidence="3" id="KW-1185">Reference proteome</keyword>
<gene>
    <name evidence="2" type="ORF">CEXT_397611</name>
</gene>
<feature type="region of interest" description="Disordered" evidence="1">
    <location>
        <begin position="116"/>
        <end position="136"/>
    </location>
</feature>
<evidence type="ECO:0000313" key="2">
    <source>
        <dbReference type="EMBL" id="GIY85866.1"/>
    </source>
</evidence>
<sequence>MPFDKLQVTRGPPQSFKVHDVYSNRVSFGNTMTRSQTAFHRLDNTKSQTWSFLKWNLSPTIQHASRIGRNDRENGAIPRTTITRSTANRLSVDSKLTKIIDNYITLSETDPHIQRVEEIPGTTKSKRQRTFRNSDR</sequence>